<keyword evidence="3" id="KW-1185">Reference proteome</keyword>
<gene>
    <name evidence="2" type="ORF">BpHYR1_000987</name>
</gene>
<dbReference type="AlphaFoldDB" id="A0A3M7QB70"/>
<dbReference type="Proteomes" id="UP000276133">
    <property type="component" value="Unassembled WGS sequence"/>
</dbReference>
<feature type="transmembrane region" description="Helical" evidence="1">
    <location>
        <begin position="21"/>
        <end position="41"/>
    </location>
</feature>
<reference evidence="2 3" key="1">
    <citation type="journal article" date="2018" name="Sci. Rep.">
        <title>Genomic signatures of local adaptation to the degree of environmental predictability in rotifers.</title>
        <authorList>
            <person name="Franch-Gras L."/>
            <person name="Hahn C."/>
            <person name="Garcia-Roger E.M."/>
            <person name="Carmona M.J."/>
            <person name="Serra M."/>
            <person name="Gomez A."/>
        </authorList>
    </citation>
    <scope>NUCLEOTIDE SEQUENCE [LARGE SCALE GENOMIC DNA]</scope>
    <source>
        <strain evidence="2">HYR1</strain>
    </source>
</reference>
<keyword evidence="1" id="KW-1133">Transmembrane helix</keyword>
<dbReference type="EMBL" id="REGN01006739">
    <property type="protein sequence ID" value="RNA08462.1"/>
    <property type="molecule type" value="Genomic_DNA"/>
</dbReference>
<comment type="caution">
    <text evidence="2">The sequence shown here is derived from an EMBL/GenBank/DDBJ whole genome shotgun (WGS) entry which is preliminary data.</text>
</comment>
<protein>
    <submittedName>
        <fullName evidence="2">Uncharacterized protein</fullName>
    </submittedName>
</protein>
<sequence>MNLLSKLNLSNGSSKHENKSHFIKTLLLLYLFKILLNYFGLHTHFKTKQSNPFSIVKRNKQLSAKFRLPAIIHQTNDVLFFSAPMSNNSAEFNPFGNEKEEITEVQ</sequence>
<proteinExistence type="predicted"/>
<keyword evidence="1" id="KW-0472">Membrane</keyword>
<organism evidence="2 3">
    <name type="scientific">Brachionus plicatilis</name>
    <name type="common">Marine rotifer</name>
    <name type="synonym">Brachionus muelleri</name>
    <dbReference type="NCBI Taxonomy" id="10195"/>
    <lineage>
        <taxon>Eukaryota</taxon>
        <taxon>Metazoa</taxon>
        <taxon>Spiralia</taxon>
        <taxon>Gnathifera</taxon>
        <taxon>Rotifera</taxon>
        <taxon>Eurotatoria</taxon>
        <taxon>Monogononta</taxon>
        <taxon>Pseudotrocha</taxon>
        <taxon>Ploima</taxon>
        <taxon>Brachionidae</taxon>
        <taxon>Brachionus</taxon>
    </lineage>
</organism>
<evidence type="ECO:0000313" key="3">
    <source>
        <dbReference type="Proteomes" id="UP000276133"/>
    </source>
</evidence>
<name>A0A3M7QB70_BRAPC</name>
<evidence type="ECO:0000313" key="2">
    <source>
        <dbReference type="EMBL" id="RNA08462.1"/>
    </source>
</evidence>
<accession>A0A3M7QB70</accession>
<evidence type="ECO:0000256" key="1">
    <source>
        <dbReference type="SAM" id="Phobius"/>
    </source>
</evidence>
<keyword evidence="1" id="KW-0812">Transmembrane</keyword>